<name>A0A7C3RML3_DICTH</name>
<dbReference type="PANTHER" id="PTHR10000:SF8">
    <property type="entry name" value="HAD SUPERFAMILY HYDROLASE-LIKE, TYPE 3"/>
    <property type="match status" value="1"/>
</dbReference>
<dbReference type="Gene3D" id="3.30.1240.10">
    <property type="match status" value="1"/>
</dbReference>
<protein>
    <submittedName>
        <fullName evidence="1">HAD family hydrolase</fullName>
    </submittedName>
</protein>
<dbReference type="SFLD" id="SFLDG01140">
    <property type="entry name" value="C2.B:_Phosphomannomutase_and_P"/>
    <property type="match status" value="1"/>
</dbReference>
<dbReference type="NCBIfam" id="TIGR01484">
    <property type="entry name" value="HAD-SF-IIB"/>
    <property type="match status" value="1"/>
</dbReference>
<dbReference type="InterPro" id="IPR036412">
    <property type="entry name" value="HAD-like_sf"/>
</dbReference>
<dbReference type="GO" id="GO:0005829">
    <property type="term" value="C:cytosol"/>
    <property type="evidence" value="ECO:0007669"/>
    <property type="project" value="TreeGrafter"/>
</dbReference>
<dbReference type="InterPro" id="IPR000150">
    <property type="entry name" value="Cof"/>
</dbReference>
<dbReference type="SUPFAM" id="SSF56784">
    <property type="entry name" value="HAD-like"/>
    <property type="match status" value="1"/>
</dbReference>
<dbReference type="EMBL" id="DTIN01000025">
    <property type="protein sequence ID" value="HFX13884.1"/>
    <property type="molecule type" value="Genomic_DNA"/>
</dbReference>
<organism evidence="1">
    <name type="scientific">Dictyoglomus thermophilum</name>
    <dbReference type="NCBI Taxonomy" id="14"/>
    <lineage>
        <taxon>Bacteria</taxon>
        <taxon>Pseudomonadati</taxon>
        <taxon>Dictyoglomota</taxon>
        <taxon>Dictyoglomia</taxon>
        <taxon>Dictyoglomales</taxon>
        <taxon>Dictyoglomaceae</taxon>
        <taxon>Dictyoglomus</taxon>
    </lineage>
</organism>
<proteinExistence type="predicted"/>
<reference evidence="1" key="1">
    <citation type="journal article" date="2020" name="mSystems">
        <title>Genome- and Community-Level Interaction Insights into Carbon Utilization and Element Cycling Functions of Hydrothermarchaeota in Hydrothermal Sediment.</title>
        <authorList>
            <person name="Zhou Z."/>
            <person name="Liu Y."/>
            <person name="Xu W."/>
            <person name="Pan J."/>
            <person name="Luo Z.H."/>
            <person name="Li M."/>
        </authorList>
    </citation>
    <scope>NUCLEOTIDE SEQUENCE [LARGE SCALE GENOMIC DNA]</scope>
    <source>
        <strain evidence="1">SpSt-81</strain>
    </source>
</reference>
<dbReference type="GO" id="GO:0016791">
    <property type="term" value="F:phosphatase activity"/>
    <property type="evidence" value="ECO:0007669"/>
    <property type="project" value="TreeGrafter"/>
</dbReference>
<dbReference type="GO" id="GO:0000287">
    <property type="term" value="F:magnesium ion binding"/>
    <property type="evidence" value="ECO:0007669"/>
    <property type="project" value="TreeGrafter"/>
</dbReference>
<accession>A0A7C3RML3</accession>
<dbReference type="Pfam" id="PF08282">
    <property type="entry name" value="Hydrolase_3"/>
    <property type="match status" value="1"/>
</dbReference>
<dbReference type="NCBIfam" id="TIGR00099">
    <property type="entry name" value="Cof-subfamily"/>
    <property type="match status" value="1"/>
</dbReference>
<dbReference type="PANTHER" id="PTHR10000">
    <property type="entry name" value="PHOSPHOSERINE PHOSPHATASE"/>
    <property type="match status" value="1"/>
</dbReference>
<gene>
    <name evidence="1" type="ORF">ENW00_07030</name>
</gene>
<dbReference type="Gene3D" id="3.40.50.1000">
    <property type="entry name" value="HAD superfamily/HAD-like"/>
    <property type="match status" value="1"/>
</dbReference>
<dbReference type="SFLD" id="SFLDS00003">
    <property type="entry name" value="Haloacid_Dehalogenase"/>
    <property type="match status" value="1"/>
</dbReference>
<sequence length="250" mass="28923">MYKLLVADFDGSIVDYTETLSSQNIIAIRKLREKGIDFTIATGRRWSSIESKIRILNINIPVILYNGAGIYHPVESRFLFIKYLSNREVKDSLQFIKIYYEKIKVGVYYEDMLFEDEEALLLLERENEKIIKIFLEGKEEDLKIIKTHIDRNYNNKINAVFSAPYYLEILPYGISKGNALKMLINMLNISPKEVIAIGDFDNDEDMLKLAGLSFTLINSSEKLKKVANFILDCNPNDSLYRIGKKIINLK</sequence>
<dbReference type="InterPro" id="IPR023214">
    <property type="entry name" value="HAD_sf"/>
</dbReference>
<keyword evidence="1" id="KW-0378">Hydrolase</keyword>
<evidence type="ECO:0000313" key="1">
    <source>
        <dbReference type="EMBL" id="HFX13884.1"/>
    </source>
</evidence>
<comment type="caution">
    <text evidence="1">The sequence shown here is derived from an EMBL/GenBank/DDBJ whole genome shotgun (WGS) entry which is preliminary data.</text>
</comment>
<dbReference type="AlphaFoldDB" id="A0A7C3RML3"/>
<dbReference type="InterPro" id="IPR006379">
    <property type="entry name" value="HAD-SF_hydro_IIB"/>
</dbReference>